<reference evidence="1 2" key="1">
    <citation type="submission" date="2023-09" db="EMBL/GenBank/DDBJ databases">
        <authorList>
            <person name="Rey-Velasco X."/>
        </authorList>
    </citation>
    <scope>NUCLEOTIDE SEQUENCE [LARGE SCALE GENOMIC DNA]</scope>
    <source>
        <strain evidence="1 2">W345</strain>
    </source>
</reference>
<sequence>MGESGRMWGLGGVGTLRRAIAASVILLLVACGGGSGDSGDMMDDGGDGGDGGDRGDTLTLTGFLVDSGVQGVAFSSAPSGMSGLTGTGGAFTYLSGDTLGFSVGNIMVGAPVPGRYRISPKTIADSTVAAGGVPTGVSADDIATNVAVFFQTFDDDDNPDNGIVIGSDVTAAAGGKSLEFAQPTDEFVQDPVLTQLAQDTGHEVVDPAAASAHTERSTREQLAGSWTVDDSAVGGGLDSAVISFFTDGTYLFGTDHNDPDCSDGFEYGRYAIDAEAGTFQAVGAYIDTTGANGACGLYELPEGGALFNLGFVDADTLELVVASDPDSIVELKRVPDSSDIVGSWLLDSLPGDGGPVVASFFADGGYFLVEVGESPSGDSRGIEVGTWSIDSDHNLTVTQTVDTNGDGGLSDQDGTVTLQVDAAGQLELYVSTEGTYLLDRLPLPKVIDVSDVVGAWYAPDPAAPNADPEAATLTIVNFRADGQYVFGSQDVDPDCDRDYHELDTGVYDPNYDPPVDGDLDADGVGSELASWNLESGLARLFTADARVDSDGACGLYSRTALFPGAPDTAAYLEVVDANRLNAIFYELQDGGTGETESGEYEPEVRPRPLLRIPSVQNSLVGSWTHYESPGRPDSISFFAGGSAFVIDTDENGGVERSTWSLNEAGSQVTLVTDGSDPYCVDTIGASSDCDGPPTGTTYDLAFSTDGRQATLTEPATAEVLTLVKVTSP</sequence>
<dbReference type="Proteomes" id="UP001254608">
    <property type="component" value="Unassembled WGS sequence"/>
</dbReference>
<dbReference type="PROSITE" id="PS51257">
    <property type="entry name" value="PROKAR_LIPOPROTEIN"/>
    <property type="match status" value="1"/>
</dbReference>
<dbReference type="RefSeq" id="WP_311364856.1">
    <property type="nucleotide sequence ID" value="NZ_JAVRIC010000010.1"/>
</dbReference>
<name>A0ABU2WHV8_9GAMM</name>
<organism evidence="1 2">
    <name type="scientific">Banduia mediterranea</name>
    <dbReference type="NCBI Taxonomy" id="3075609"/>
    <lineage>
        <taxon>Bacteria</taxon>
        <taxon>Pseudomonadati</taxon>
        <taxon>Pseudomonadota</taxon>
        <taxon>Gammaproteobacteria</taxon>
        <taxon>Nevskiales</taxon>
        <taxon>Algiphilaceae</taxon>
        <taxon>Banduia</taxon>
    </lineage>
</organism>
<accession>A0ABU2WHV8</accession>
<dbReference type="EMBL" id="JAVRIC010000010">
    <property type="protein sequence ID" value="MDT0497465.1"/>
    <property type="molecule type" value="Genomic_DNA"/>
</dbReference>
<evidence type="ECO:0000313" key="2">
    <source>
        <dbReference type="Proteomes" id="UP001254608"/>
    </source>
</evidence>
<proteinExistence type="predicted"/>
<evidence type="ECO:0000313" key="1">
    <source>
        <dbReference type="EMBL" id="MDT0497465.1"/>
    </source>
</evidence>
<comment type="caution">
    <text evidence="1">The sequence shown here is derived from an EMBL/GenBank/DDBJ whole genome shotgun (WGS) entry which is preliminary data.</text>
</comment>
<gene>
    <name evidence="1" type="ORF">RM530_08820</name>
</gene>
<keyword evidence="2" id="KW-1185">Reference proteome</keyword>
<protein>
    <submittedName>
        <fullName evidence="1">Uncharacterized protein</fullName>
    </submittedName>
</protein>